<evidence type="ECO:0000313" key="3">
    <source>
        <dbReference type="Proteomes" id="UP001380365"/>
    </source>
</evidence>
<evidence type="ECO:0000313" key="2">
    <source>
        <dbReference type="EMBL" id="MEJ5095890.1"/>
    </source>
</evidence>
<dbReference type="RefSeq" id="WP_132883111.1">
    <property type="nucleotide sequence ID" value="NZ_JBBGZA010000001.1"/>
</dbReference>
<evidence type="ECO:0000256" key="1">
    <source>
        <dbReference type="SAM" id="SignalP"/>
    </source>
</evidence>
<reference evidence="2 3" key="1">
    <citation type="submission" date="2023-12" db="EMBL/GenBank/DDBJ databases">
        <title>Gut-associated functions are favored during microbiome assembly across C. elegans life.</title>
        <authorList>
            <person name="Zimmermann J."/>
        </authorList>
    </citation>
    <scope>NUCLEOTIDE SEQUENCE [LARGE SCALE GENOMIC DNA]</scope>
    <source>
        <strain evidence="2 3">JUb134</strain>
    </source>
</reference>
<name>A0ABU8Q8L8_9SPHN</name>
<sequence length="226" mass="24514">MASWFRVPTLRAFLALLGAALLSLGLTAPARAGVTISFWSHEFGNEFPHAFFVLEGTPDAGGEPVQLSYGFTAKAITPAILMGTVPGRIDETKQKYIENSDVHFSVMLTDAQYGAILRLVEEWGEKGDHRYSLNRRNCVHFVAEAARRAGLTVVENPKLMKKPRSFVHSLEPMNEGRVRLLEMEGEAFYALADRATAPTSVAPAVPQVATPDTAVPVSQTAATGSN</sequence>
<accession>A0ABU8Q8L8</accession>
<comment type="caution">
    <text evidence="2">The sequence shown here is derived from an EMBL/GenBank/DDBJ whole genome shotgun (WGS) entry which is preliminary data.</text>
</comment>
<protein>
    <recommendedName>
        <fullName evidence="4">DUF4105 domain-containing protein</fullName>
    </recommendedName>
</protein>
<gene>
    <name evidence="2" type="ORF">WH159_15280</name>
</gene>
<organism evidence="2 3">
    <name type="scientific">Sphingomonas molluscorum</name>
    <dbReference type="NCBI Taxonomy" id="418184"/>
    <lineage>
        <taxon>Bacteria</taxon>
        <taxon>Pseudomonadati</taxon>
        <taxon>Pseudomonadota</taxon>
        <taxon>Alphaproteobacteria</taxon>
        <taxon>Sphingomonadales</taxon>
        <taxon>Sphingomonadaceae</taxon>
        <taxon>Sphingomonas</taxon>
    </lineage>
</organism>
<proteinExistence type="predicted"/>
<keyword evidence="3" id="KW-1185">Reference proteome</keyword>
<dbReference type="Proteomes" id="UP001380365">
    <property type="component" value="Unassembled WGS sequence"/>
</dbReference>
<feature type="signal peptide" evidence="1">
    <location>
        <begin position="1"/>
        <end position="32"/>
    </location>
</feature>
<evidence type="ECO:0008006" key="4">
    <source>
        <dbReference type="Google" id="ProtNLM"/>
    </source>
</evidence>
<dbReference type="EMBL" id="JBBGZA010000001">
    <property type="protein sequence ID" value="MEJ5095890.1"/>
    <property type="molecule type" value="Genomic_DNA"/>
</dbReference>
<keyword evidence="1" id="KW-0732">Signal</keyword>
<feature type="chain" id="PRO_5046985187" description="DUF4105 domain-containing protein" evidence="1">
    <location>
        <begin position="33"/>
        <end position="226"/>
    </location>
</feature>